<dbReference type="EMBL" id="JH993943">
    <property type="protein sequence ID" value="ELQ75557.1"/>
    <property type="molecule type" value="Genomic_DNA"/>
</dbReference>
<name>L7JXS3_TRAHO</name>
<protein>
    <submittedName>
        <fullName evidence="1">Uncharacterized protein</fullName>
    </submittedName>
</protein>
<dbReference type="InParanoid" id="L7JXS3"/>
<dbReference type="Proteomes" id="UP000011185">
    <property type="component" value="Unassembled WGS sequence"/>
</dbReference>
<dbReference type="VEuPathDB" id="MicrosporidiaDB:THOM_1490"/>
<keyword evidence="2" id="KW-1185">Reference proteome</keyword>
<evidence type="ECO:0000313" key="2">
    <source>
        <dbReference type="Proteomes" id="UP000011185"/>
    </source>
</evidence>
<dbReference type="HOGENOM" id="CLU_2832980_0_0_1"/>
<dbReference type="AlphaFoldDB" id="L7JXS3"/>
<proteinExistence type="predicted"/>
<evidence type="ECO:0000313" key="1">
    <source>
        <dbReference type="EMBL" id="ELQ75557.1"/>
    </source>
</evidence>
<reference evidence="1 2" key="1">
    <citation type="journal article" date="2012" name="PLoS Pathog.">
        <title>The genome of the obligate intracellular parasite Trachipleistophora hominis: new insights into microsporidian genome dynamics and reductive evolution.</title>
        <authorList>
            <person name="Heinz E."/>
            <person name="Williams T.A."/>
            <person name="Nakjang S."/>
            <person name="Noel C.J."/>
            <person name="Swan D.C."/>
            <person name="Goldberg A.V."/>
            <person name="Harris S.R."/>
            <person name="Weinmaier T."/>
            <person name="Markert S."/>
            <person name="Becher D."/>
            <person name="Bernhardt J."/>
            <person name="Dagan T."/>
            <person name="Hacker C."/>
            <person name="Lucocq J.M."/>
            <person name="Schweder T."/>
            <person name="Rattei T."/>
            <person name="Hall N."/>
            <person name="Hirt R.P."/>
            <person name="Embley T.M."/>
        </authorList>
    </citation>
    <scope>NUCLEOTIDE SEQUENCE [LARGE SCALE GENOMIC DNA]</scope>
</reference>
<gene>
    <name evidence="1" type="ORF">THOM_1490</name>
</gene>
<organism evidence="1 2">
    <name type="scientific">Trachipleistophora hominis</name>
    <name type="common">Microsporidian parasite</name>
    <dbReference type="NCBI Taxonomy" id="72359"/>
    <lineage>
        <taxon>Eukaryota</taxon>
        <taxon>Fungi</taxon>
        <taxon>Fungi incertae sedis</taxon>
        <taxon>Microsporidia</taxon>
        <taxon>Pleistophoridae</taxon>
        <taxon>Trachipleistophora</taxon>
    </lineage>
</organism>
<sequence length="66" mass="7931">MKEYFKKSIERLYVYIKKHQFVECLPDMDDILKKCDELDGDTATMRLGLSEIYMMIQECLIKFSEI</sequence>
<accession>L7JXS3</accession>